<dbReference type="GO" id="GO:0019185">
    <property type="term" value="C:snRNA-activating protein complex"/>
    <property type="evidence" value="ECO:0000318"/>
    <property type="project" value="GO_Central"/>
</dbReference>
<dbReference type="FunCoup" id="Q22092">
    <property type="interactions" value="66"/>
</dbReference>
<sequence length="418" mass="48937">MDRKFNSDEQWYISPLLNLATVKEEMLEVRELGEVIIDRTMDDFDSKTEKEHEMEMWKNSLSYIQGVTEEESLEAIEEVSNLDMFLEGSSDVQTRRFEDMKGDRKFLERSPLVSHKHVISREKTMKTSRQRKSAYVTSLKYDKYMLNAGANTSLFHPQCSILEKCEDDIVLIVDALMPYNRELLSSELRSSRLLKPMTKFLVRGDTLLSDLRQKFVCQSDTIVPLENGLELDPPNLDNATAVRFPSSFIFVHDTFYVDMPPNAIDISHPIRNFMLHREIYDPVEACSMEGVRIIDLKLRLGQPYIFQHSGNCEHLLVFHDLRLLHESDPWGIDKYPFTLYEKGNEKKCDICKKGHVEFVVERHELLPNTYTHFCRTCFQEFNYVHGVKTHSFIAWPYTELQTGEQRGWPFGDFEQEDD</sequence>
<dbReference type="IntAct" id="Q22092">
    <property type="interactions" value="1"/>
</dbReference>
<dbReference type="EMBL" id="BX284603">
    <property type="protein sequence ID" value="CAA84674.1"/>
    <property type="molecule type" value="Genomic_DNA"/>
</dbReference>
<dbReference type="RefSeq" id="NP_497807.1">
    <property type="nucleotide sequence ID" value="NM_065406.6"/>
</dbReference>
<dbReference type="OrthoDB" id="9972728at2759"/>
<evidence type="ECO:0000313" key="3">
    <source>
        <dbReference type="WormBase" id="T02C12.2"/>
    </source>
</evidence>
<dbReference type="GO" id="GO:0042796">
    <property type="term" value="P:snRNA transcription by RNA polymerase III"/>
    <property type="evidence" value="ECO:0000318"/>
    <property type="project" value="GO_Central"/>
</dbReference>
<gene>
    <name evidence="1 3" type="primary">snpc-3.4</name>
    <name evidence="1" type="ORF">CELE_T02C12.2</name>
    <name evidence="3" type="ORF">T02C12.2</name>
</gene>
<protein>
    <submittedName>
        <fullName evidence="1">snRNA-activating protein complex subunit 3</fullName>
    </submittedName>
</protein>
<organism evidence="1 2">
    <name type="scientific">Caenorhabditis elegans</name>
    <dbReference type="NCBI Taxonomy" id="6239"/>
    <lineage>
        <taxon>Eukaryota</taxon>
        <taxon>Metazoa</taxon>
        <taxon>Ecdysozoa</taxon>
        <taxon>Nematoda</taxon>
        <taxon>Chromadorea</taxon>
        <taxon>Rhabditida</taxon>
        <taxon>Rhabditina</taxon>
        <taxon>Rhabditomorpha</taxon>
        <taxon>Rhabditoidea</taxon>
        <taxon>Rhabditidae</taxon>
        <taxon>Peloderinae</taxon>
        <taxon>Caenorhabditis</taxon>
    </lineage>
</organism>
<dbReference type="Bgee" id="WBGene00011367">
    <property type="expression patterns" value="Expressed in germ line (C elegans) and 4 other cell types or tissues"/>
</dbReference>
<dbReference type="UCSC" id="T02C12.2">
    <property type="organism name" value="c. elegans"/>
</dbReference>
<dbReference type="PANTHER" id="PTHR13421:SF22">
    <property type="entry name" value="SNRNA-ACTIVATING PROTEIN COMPLEX SUBUNIT 3"/>
    <property type="match status" value="1"/>
</dbReference>
<accession>Q22092</accession>
<dbReference type="eggNOG" id="KOG2664">
    <property type="taxonomic scope" value="Eukaryota"/>
</dbReference>
<dbReference type="Proteomes" id="UP000001940">
    <property type="component" value="Chromosome III"/>
</dbReference>
<keyword evidence="2" id="KW-1185">Reference proteome</keyword>
<dbReference type="PIR" id="T24350">
    <property type="entry name" value="T24350"/>
</dbReference>
<dbReference type="GeneID" id="192054"/>
<reference evidence="1 2" key="1">
    <citation type="journal article" date="1998" name="Science">
        <title>Genome sequence of the nematode C. elegans: a platform for investigating biology.</title>
        <authorList>
            <consortium name="The C. elegans sequencing consortium"/>
            <person name="Sulson J.E."/>
            <person name="Waterston R."/>
        </authorList>
    </citation>
    <scope>NUCLEOTIDE SEQUENCE [LARGE SCALE GENOMIC DNA]</scope>
    <source>
        <strain evidence="1 2">Bristol N2</strain>
    </source>
</reference>
<dbReference type="InterPro" id="IPR022042">
    <property type="entry name" value="snRNA-activating_su3"/>
</dbReference>
<proteinExistence type="evidence at protein level"/>
<dbReference type="GO" id="GO:0003681">
    <property type="term" value="F:bent DNA binding"/>
    <property type="evidence" value="ECO:0000318"/>
    <property type="project" value="GO_Central"/>
</dbReference>
<dbReference type="Pfam" id="PF12251">
    <property type="entry name" value="SNAPC3"/>
    <property type="match status" value="1"/>
</dbReference>
<dbReference type="STRING" id="6239.T02C12.2.1"/>
<dbReference type="GO" id="GO:0042795">
    <property type="term" value="P:snRNA transcription by RNA polymerase II"/>
    <property type="evidence" value="ECO:0000318"/>
    <property type="project" value="GO_Central"/>
</dbReference>
<dbReference type="PhylomeDB" id="Q22092"/>
<dbReference type="PANTHER" id="PTHR13421">
    <property type="entry name" value="SNRNA-ACTIVATING PROTEIN COMPLEX SUBUNIT 3"/>
    <property type="match status" value="1"/>
</dbReference>
<dbReference type="PaxDb" id="6239-T02C12.2"/>
<dbReference type="WormBase" id="T02C12.2">
    <property type="protein sequence ID" value="CE01062"/>
    <property type="gene ID" value="WBGene00011367"/>
    <property type="gene designation" value="snpc-3.4"/>
</dbReference>
<name>Q22092_CAEEL</name>
<dbReference type="CTD" id="192054"/>
<dbReference type="KEGG" id="cel:CELE_T02C12.2"/>
<keyword evidence="4" id="KW-1267">Proteomics identification</keyword>
<dbReference type="HOGENOM" id="CLU_659253_0_0_1"/>
<dbReference type="SMR" id="Q22092"/>
<dbReference type="GO" id="GO:0001006">
    <property type="term" value="F:RNA polymerase III type 3 promoter sequence-specific DNA binding"/>
    <property type="evidence" value="ECO:0000318"/>
    <property type="project" value="GO_Central"/>
</dbReference>
<evidence type="ECO:0000313" key="2">
    <source>
        <dbReference type="Proteomes" id="UP000001940"/>
    </source>
</evidence>
<evidence type="ECO:0000313" key="1">
    <source>
        <dbReference type="EMBL" id="CAA84674.1"/>
    </source>
</evidence>
<evidence type="ECO:0007829" key="4">
    <source>
        <dbReference type="PeptideAtlas" id="Q22092"/>
    </source>
</evidence>
<dbReference type="AGR" id="WB:WBGene00011367"/>
<dbReference type="PeptideAtlas" id="Q22092"/>
<dbReference type="OMA" id="QHSGNCE"/>
<dbReference type="AlphaFoldDB" id="Q22092"/>
<dbReference type="InParanoid" id="Q22092"/>